<accession>A0ABS9V0C9</accession>
<dbReference type="InterPro" id="IPR005901">
    <property type="entry name" value="GLPGLI"/>
</dbReference>
<protein>
    <submittedName>
        <fullName evidence="2">GLPGLI family protein</fullName>
    </submittedName>
</protein>
<organism evidence="2 3">
    <name type="scientific">Belliella filtrata</name>
    <dbReference type="NCBI Taxonomy" id="2923435"/>
    <lineage>
        <taxon>Bacteria</taxon>
        <taxon>Pseudomonadati</taxon>
        <taxon>Bacteroidota</taxon>
        <taxon>Cytophagia</taxon>
        <taxon>Cytophagales</taxon>
        <taxon>Cyclobacteriaceae</taxon>
        <taxon>Belliella</taxon>
    </lineage>
</organism>
<name>A0ABS9V0C9_9BACT</name>
<keyword evidence="1" id="KW-0732">Signal</keyword>
<feature type="chain" id="PRO_5046152359" evidence="1">
    <location>
        <begin position="22"/>
        <end position="275"/>
    </location>
</feature>
<dbReference type="EMBL" id="JAKZGP010000024">
    <property type="protein sequence ID" value="MCH7409866.1"/>
    <property type="molecule type" value="Genomic_DNA"/>
</dbReference>
<evidence type="ECO:0000313" key="3">
    <source>
        <dbReference type="Proteomes" id="UP001165489"/>
    </source>
</evidence>
<evidence type="ECO:0000256" key="1">
    <source>
        <dbReference type="SAM" id="SignalP"/>
    </source>
</evidence>
<dbReference type="Proteomes" id="UP001165489">
    <property type="component" value="Unassembled WGS sequence"/>
</dbReference>
<dbReference type="Pfam" id="PF22252">
    <property type="entry name" value="PNGase_F-II_N"/>
    <property type="match status" value="1"/>
</dbReference>
<proteinExistence type="predicted"/>
<reference evidence="2" key="1">
    <citation type="submission" date="2022-03" db="EMBL/GenBank/DDBJ databases">
        <title>De novo assembled genomes of Belliella spp. (Cyclobacteriaceae) strains.</title>
        <authorList>
            <person name="Szabo A."/>
            <person name="Korponai K."/>
            <person name="Felfoldi T."/>
        </authorList>
    </citation>
    <scope>NUCLEOTIDE SEQUENCE</scope>
    <source>
        <strain evidence="2">DSM 111904</strain>
    </source>
</reference>
<gene>
    <name evidence="2" type="ORF">MM239_10710</name>
</gene>
<feature type="signal peptide" evidence="1">
    <location>
        <begin position="1"/>
        <end position="21"/>
    </location>
</feature>
<evidence type="ECO:0000313" key="2">
    <source>
        <dbReference type="EMBL" id="MCH7409866.1"/>
    </source>
</evidence>
<comment type="caution">
    <text evidence="2">The sequence shown here is derived from an EMBL/GenBank/DDBJ whole genome shotgun (WGS) entry which is preliminary data.</text>
</comment>
<dbReference type="NCBIfam" id="TIGR01200">
    <property type="entry name" value="GLPGLI"/>
    <property type="match status" value="1"/>
</dbReference>
<keyword evidence="3" id="KW-1185">Reference proteome</keyword>
<sequence length="275" mass="31992">MKIKNIIILSIVFMFLTNAFSQESDYSSIAVYYEVSFKSDSTDMDFVSNDLMVLYVGDRKSKFRNFYQVQGDSLLQIAKDKGMSPNEVIPFMNQVPKPKMSYAITKDWENKKYEFSDLIFPDYFVFESPLGEEDWQIIDEHDEINGYKIQKAVTNYAGREFEAWFTEEISISDGPYVFGNLPGLILKINDTKGHYNFEMIRIEKKIESLSHNIKRKPIKTTRSKFFEMQYDFNTNVVGKMASGGVTLTDANQARDVQKRFDRKNNPLELVVDTDF</sequence>
<dbReference type="RefSeq" id="WP_241348234.1">
    <property type="nucleotide sequence ID" value="NZ_JAKZGP010000024.1"/>
</dbReference>